<proteinExistence type="predicted"/>
<accession>A0A254N190</accession>
<organism evidence="2 3">
    <name type="scientific">Roseateles puraquae</name>
    <dbReference type="NCBI Taxonomy" id="431059"/>
    <lineage>
        <taxon>Bacteria</taxon>
        <taxon>Pseudomonadati</taxon>
        <taxon>Pseudomonadota</taxon>
        <taxon>Betaproteobacteria</taxon>
        <taxon>Burkholderiales</taxon>
        <taxon>Sphaerotilaceae</taxon>
        <taxon>Roseateles</taxon>
    </lineage>
</organism>
<gene>
    <name evidence="2" type="ORF">CDO81_23250</name>
</gene>
<keyword evidence="3" id="KW-1185">Reference proteome</keyword>
<evidence type="ECO:0000256" key="1">
    <source>
        <dbReference type="SAM" id="Phobius"/>
    </source>
</evidence>
<protein>
    <submittedName>
        <fullName evidence="2">Uncharacterized protein</fullName>
    </submittedName>
</protein>
<keyword evidence="1" id="KW-0472">Membrane</keyword>
<keyword evidence="1" id="KW-0812">Transmembrane</keyword>
<evidence type="ECO:0000313" key="2">
    <source>
        <dbReference type="EMBL" id="OWR01690.1"/>
    </source>
</evidence>
<sequence>MALLLWSVVGVLMAVWSVIVWLGQWLLTVLLGGAGHLPVKDLALPEGWTRWLPQGVSESITQGIEAAQPWFQTVLDTMPALAGGVTVLAWITWAVGAALLLLAGGASHAALRWWQRSQVPPVRATLITS</sequence>
<feature type="transmembrane region" description="Helical" evidence="1">
    <location>
        <begin position="80"/>
        <end position="103"/>
    </location>
</feature>
<keyword evidence="1" id="KW-1133">Transmembrane helix</keyword>
<dbReference type="RefSeq" id="WP_088485645.1">
    <property type="nucleotide sequence ID" value="NZ_NISI01000013.1"/>
</dbReference>
<dbReference type="OrthoDB" id="8563639at2"/>
<reference evidence="2 3" key="1">
    <citation type="journal article" date="2007" name="Int. J. Syst. Evol. Microbiol.">
        <title>Description of Pelomonas aquatica sp. nov. and Pelomonas puraquae sp. nov., isolated from industrial and haemodialysis water.</title>
        <authorList>
            <person name="Gomila M."/>
            <person name="Bowien B."/>
            <person name="Falsen E."/>
            <person name="Moore E.R."/>
            <person name="Lalucat J."/>
        </authorList>
    </citation>
    <scope>NUCLEOTIDE SEQUENCE [LARGE SCALE GENOMIC DNA]</scope>
    <source>
        <strain evidence="2 3">CCUG 52769</strain>
    </source>
</reference>
<comment type="caution">
    <text evidence="2">The sequence shown here is derived from an EMBL/GenBank/DDBJ whole genome shotgun (WGS) entry which is preliminary data.</text>
</comment>
<name>A0A254N190_9BURK</name>
<dbReference type="AlphaFoldDB" id="A0A254N190"/>
<evidence type="ECO:0000313" key="3">
    <source>
        <dbReference type="Proteomes" id="UP000197446"/>
    </source>
</evidence>
<dbReference type="Proteomes" id="UP000197446">
    <property type="component" value="Unassembled WGS sequence"/>
</dbReference>
<dbReference type="EMBL" id="NISI01000013">
    <property type="protein sequence ID" value="OWR01690.1"/>
    <property type="molecule type" value="Genomic_DNA"/>
</dbReference>